<name>A0A9D1LYL5_9FIRM</name>
<evidence type="ECO:0000313" key="2">
    <source>
        <dbReference type="EMBL" id="HIU50474.1"/>
    </source>
</evidence>
<feature type="non-terminal residue" evidence="2">
    <location>
        <position position="116"/>
    </location>
</feature>
<evidence type="ECO:0000313" key="3">
    <source>
        <dbReference type="Proteomes" id="UP000824118"/>
    </source>
</evidence>
<gene>
    <name evidence="2" type="ORF">IAD22_05625</name>
</gene>
<keyword evidence="1" id="KW-0472">Membrane</keyword>
<dbReference type="InterPro" id="IPR021683">
    <property type="entry name" value="DUF3267"/>
</dbReference>
<dbReference type="Pfam" id="PF11667">
    <property type="entry name" value="DUF3267"/>
    <property type="match status" value="1"/>
</dbReference>
<reference evidence="2" key="1">
    <citation type="submission" date="2020-10" db="EMBL/GenBank/DDBJ databases">
        <authorList>
            <person name="Gilroy R."/>
        </authorList>
    </citation>
    <scope>NUCLEOTIDE SEQUENCE</scope>
    <source>
        <strain evidence="2">ChiGjej1B1-1684</strain>
    </source>
</reference>
<keyword evidence="1" id="KW-0812">Transmembrane</keyword>
<evidence type="ECO:0000256" key="1">
    <source>
        <dbReference type="SAM" id="Phobius"/>
    </source>
</evidence>
<dbReference type="Proteomes" id="UP000824118">
    <property type="component" value="Unassembled WGS sequence"/>
</dbReference>
<keyword evidence="1" id="KW-1133">Transmembrane helix</keyword>
<reference evidence="2" key="2">
    <citation type="journal article" date="2021" name="PeerJ">
        <title>Extensive microbial diversity within the chicken gut microbiome revealed by metagenomics and culture.</title>
        <authorList>
            <person name="Gilroy R."/>
            <person name="Ravi A."/>
            <person name="Getino M."/>
            <person name="Pursley I."/>
            <person name="Horton D.L."/>
            <person name="Alikhan N.F."/>
            <person name="Baker D."/>
            <person name="Gharbi K."/>
            <person name="Hall N."/>
            <person name="Watson M."/>
            <person name="Adriaenssens E.M."/>
            <person name="Foster-Nyarko E."/>
            <person name="Jarju S."/>
            <person name="Secka A."/>
            <person name="Antonio M."/>
            <person name="Oren A."/>
            <person name="Chaudhuri R.R."/>
            <person name="La Ragione R."/>
            <person name="Hildebrand F."/>
            <person name="Pallen M.J."/>
        </authorList>
    </citation>
    <scope>NUCLEOTIDE SEQUENCE</scope>
    <source>
        <strain evidence="2">ChiGjej1B1-1684</strain>
    </source>
</reference>
<dbReference type="EMBL" id="DVNG01000085">
    <property type="protein sequence ID" value="HIU50474.1"/>
    <property type="molecule type" value="Genomic_DNA"/>
</dbReference>
<feature type="transmembrane region" description="Helical" evidence="1">
    <location>
        <begin position="53"/>
        <end position="74"/>
    </location>
</feature>
<feature type="transmembrane region" description="Helical" evidence="1">
    <location>
        <begin position="25"/>
        <end position="47"/>
    </location>
</feature>
<comment type="caution">
    <text evidence="2">The sequence shown here is derived from an EMBL/GenBank/DDBJ whole genome shotgun (WGS) entry which is preliminary data.</text>
</comment>
<dbReference type="AlphaFoldDB" id="A0A9D1LYL5"/>
<proteinExistence type="predicted"/>
<sequence length="116" mass="13191">MKCLSELPQGYRRILSLDLQKDKKLALRINIAALAVAAVMGIIAGVVTTREYFLYFDIVKIIIIFAGMFIYLVLHELVHGMAMKFFGSKTVKYGFSLLYAYAGSKDYFNKNMYIVT</sequence>
<protein>
    <submittedName>
        <fullName evidence="2">DUF3267 domain-containing protein</fullName>
    </submittedName>
</protein>
<organism evidence="2 3">
    <name type="scientific">Candidatus Limousia pullorum</name>
    <dbReference type="NCBI Taxonomy" id="2840860"/>
    <lineage>
        <taxon>Bacteria</taxon>
        <taxon>Bacillati</taxon>
        <taxon>Bacillota</taxon>
        <taxon>Clostridia</taxon>
        <taxon>Eubacteriales</taxon>
        <taxon>Oscillospiraceae</taxon>
        <taxon>Oscillospiraceae incertae sedis</taxon>
        <taxon>Candidatus Limousia</taxon>
    </lineage>
</organism>
<accession>A0A9D1LYL5</accession>